<dbReference type="AlphaFoldDB" id="A0A1B6GXD0"/>
<keyword evidence="1" id="KW-0732">Signal</keyword>
<feature type="chain" id="PRO_5008583942" evidence="1">
    <location>
        <begin position="28"/>
        <end position="245"/>
    </location>
</feature>
<proteinExistence type="predicted"/>
<feature type="non-terminal residue" evidence="2">
    <location>
        <position position="1"/>
    </location>
</feature>
<organism evidence="2">
    <name type="scientific">Cuerna arida</name>
    <dbReference type="NCBI Taxonomy" id="1464854"/>
    <lineage>
        <taxon>Eukaryota</taxon>
        <taxon>Metazoa</taxon>
        <taxon>Ecdysozoa</taxon>
        <taxon>Arthropoda</taxon>
        <taxon>Hexapoda</taxon>
        <taxon>Insecta</taxon>
        <taxon>Pterygota</taxon>
        <taxon>Neoptera</taxon>
        <taxon>Paraneoptera</taxon>
        <taxon>Hemiptera</taxon>
        <taxon>Auchenorrhyncha</taxon>
        <taxon>Membracoidea</taxon>
        <taxon>Cicadellidae</taxon>
        <taxon>Cicadellinae</taxon>
        <taxon>Proconiini</taxon>
        <taxon>Cuerna</taxon>
    </lineage>
</organism>
<reference evidence="2" key="1">
    <citation type="submission" date="2015-11" db="EMBL/GenBank/DDBJ databases">
        <title>De novo transcriptome assembly of four potential Pierce s Disease insect vectors from Arizona vineyards.</title>
        <authorList>
            <person name="Tassone E.E."/>
        </authorList>
    </citation>
    <scope>NUCLEOTIDE SEQUENCE</scope>
</reference>
<name>A0A1B6GXD0_9HEMI</name>
<gene>
    <name evidence="2" type="ORF">g.37542</name>
</gene>
<feature type="signal peptide" evidence="1">
    <location>
        <begin position="1"/>
        <end position="27"/>
    </location>
</feature>
<dbReference type="EMBL" id="GECZ01002699">
    <property type="protein sequence ID" value="JAS67070.1"/>
    <property type="molecule type" value="Transcribed_RNA"/>
</dbReference>
<protein>
    <submittedName>
        <fullName evidence="2">Uncharacterized protein</fullName>
    </submittedName>
</protein>
<sequence>HSASTPTMQQLVALLTILCSGLYQTTGYRRHEPTQLMPEDYAIPGSFYAPDFVSSAASLTPESGYRYVSVDTPFYHHREYAPAHFSWVPSLNELTVLRSPTLNGDNLYSDPGLNIPPGWVYTVFHKENNDYDIPFESSPEEVFINRNPLFTPLSSKITPVKPSKDSLDTQIGIHQPYYPSPSSTIRPPENIPPISKPAITTSVLYSAIPNIIRGKSDESSIPAIPKEHLFSTIDSNTQPVETVNG</sequence>
<evidence type="ECO:0000313" key="2">
    <source>
        <dbReference type="EMBL" id="JAS67070.1"/>
    </source>
</evidence>
<evidence type="ECO:0000256" key="1">
    <source>
        <dbReference type="SAM" id="SignalP"/>
    </source>
</evidence>
<feature type="non-terminal residue" evidence="2">
    <location>
        <position position="245"/>
    </location>
</feature>
<accession>A0A1B6GXD0</accession>